<reference evidence="2" key="1">
    <citation type="submission" date="2021-01" db="EMBL/GenBank/DDBJ databases">
        <authorList>
            <person name="Corre E."/>
            <person name="Pelletier E."/>
            <person name="Niang G."/>
            <person name="Scheremetjew M."/>
            <person name="Finn R."/>
            <person name="Kale V."/>
            <person name="Holt S."/>
            <person name="Cochrane G."/>
            <person name="Meng A."/>
            <person name="Brown T."/>
            <person name="Cohen L."/>
        </authorList>
    </citation>
    <scope>NUCLEOTIDE SEQUENCE</scope>
    <source>
        <strain evidence="2">CCMP2078</strain>
    </source>
</reference>
<dbReference type="Pfam" id="PF00995">
    <property type="entry name" value="Sec1"/>
    <property type="match status" value="1"/>
</dbReference>
<dbReference type="InterPro" id="IPR001619">
    <property type="entry name" value="Sec1-like"/>
</dbReference>
<dbReference type="InterPro" id="IPR027482">
    <property type="entry name" value="Sec1-like_dom2"/>
</dbReference>
<dbReference type="Gene3D" id="3.90.830.10">
    <property type="entry name" value="Syntaxin Binding Protein 1, Chain A, domain 2"/>
    <property type="match status" value="1"/>
</dbReference>
<dbReference type="PANTHER" id="PTHR11679">
    <property type="entry name" value="VESICLE PROTEIN SORTING-ASSOCIATED"/>
    <property type="match status" value="1"/>
</dbReference>
<dbReference type="InterPro" id="IPR036045">
    <property type="entry name" value="Sec1-like_sf"/>
</dbReference>
<dbReference type="SUPFAM" id="SSF56815">
    <property type="entry name" value="Sec1/munc18-like (SM) proteins"/>
    <property type="match status" value="1"/>
</dbReference>
<comment type="similarity">
    <text evidence="1">Belongs to the STXBP/unc-18/SEC1 family.</text>
</comment>
<proteinExistence type="inferred from homology"/>
<dbReference type="Gene3D" id="3.40.50.2060">
    <property type="match status" value="1"/>
</dbReference>
<accession>A0A7R9YAD2</accession>
<gene>
    <name evidence="2" type="ORF">PPYR1160_LOCUS4887</name>
</gene>
<sequence length="562" mass="62546">MSASGSLIDAIGGYVDKIVTDERIGGMKVLVLDDVTKRVCSMVYSQSQILEKQVYLVEQLGAAHESMSHLKAAVFVQPTPYNIELLKRELAEPKYAEYHIFFSNIVKGDALQSLARADEHDLIRQVHEYYGDFEAINEDLFSLAMPDSIGLSRADNAIRPESFARTVSGVLSVLLSLKRKPSQIRYAAGSTVARQVANEVSMAIDADDVFDFRSMGRRVEGPLLLILDRKDDPVTPLLSQWTYQAMVHEILGLTHNRVVLKDAPGVKPELHEVVLSPTQDQFFRDHRHANYGDLAIAVKSLLEEFQAQRKLNEDIRSIEDMQRFLDRYPAFKAQSHTVEKHMAILTELSRKMETLRLLECSELEQMLACNNDHSLHLNMLLGKLDDPLIPKGQKLRLGMLYALRYQANGNLAAVKARLEDAGIGHDQIAVIDALLNYAGANRRGPAADDLFGPRGMLGRMTRSFVQGLADVENVLTQHEPLLHTILESVAKGKIKDQSFPSMGASSGIKHNSVIVYVIGGATYEEAKVVANMNKAMGQTFYYLGGTTVHNSKSFLKEVAAFH</sequence>
<dbReference type="InterPro" id="IPR043154">
    <property type="entry name" value="Sec-1-like_dom1"/>
</dbReference>
<protein>
    <recommendedName>
        <fullName evidence="3">Vacuolar protein sorting-associated protein 45</fullName>
    </recommendedName>
</protein>
<name>A0A7R9YAD2_9STRA</name>
<evidence type="ECO:0008006" key="3">
    <source>
        <dbReference type="Google" id="ProtNLM"/>
    </source>
</evidence>
<evidence type="ECO:0000313" key="2">
    <source>
        <dbReference type="EMBL" id="CAD8255395.1"/>
    </source>
</evidence>
<organism evidence="2">
    <name type="scientific">Pinguiococcus pyrenoidosus</name>
    <dbReference type="NCBI Taxonomy" id="172671"/>
    <lineage>
        <taxon>Eukaryota</taxon>
        <taxon>Sar</taxon>
        <taxon>Stramenopiles</taxon>
        <taxon>Ochrophyta</taxon>
        <taxon>Pinguiophyceae</taxon>
        <taxon>Pinguiochrysidales</taxon>
        <taxon>Pinguiochrysidaceae</taxon>
        <taxon>Pinguiococcus</taxon>
    </lineage>
</organism>
<dbReference type="GO" id="GO:0016192">
    <property type="term" value="P:vesicle-mediated transport"/>
    <property type="evidence" value="ECO:0007669"/>
    <property type="project" value="InterPro"/>
</dbReference>
<dbReference type="AlphaFoldDB" id="A0A7R9YAD2"/>
<evidence type="ECO:0000256" key="1">
    <source>
        <dbReference type="ARBA" id="ARBA00009884"/>
    </source>
</evidence>
<dbReference type="PIRSF" id="PIRSF005715">
    <property type="entry name" value="VPS45_Sec1"/>
    <property type="match status" value="1"/>
</dbReference>
<dbReference type="EMBL" id="HBEA01006374">
    <property type="protein sequence ID" value="CAD8255395.1"/>
    <property type="molecule type" value="Transcribed_RNA"/>
</dbReference>
<dbReference type="Gene3D" id="1.25.40.60">
    <property type="match status" value="1"/>
</dbReference>
<dbReference type="InterPro" id="IPR043127">
    <property type="entry name" value="Sec-1-like_dom3a"/>
</dbReference>
<dbReference type="Gene3D" id="3.40.50.1910">
    <property type="match status" value="1"/>
</dbReference>